<evidence type="ECO:0000313" key="3">
    <source>
        <dbReference type="Proteomes" id="UP001326199"/>
    </source>
</evidence>
<dbReference type="Pfam" id="PF25053">
    <property type="entry name" value="DUF7791"/>
    <property type="match status" value="1"/>
</dbReference>
<dbReference type="InterPro" id="IPR056693">
    <property type="entry name" value="DUF7791"/>
</dbReference>
<accession>A0ABR0H9E5</accession>
<dbReference type="PANTHER" id="PTHR10039:SF5">
    <property type="entry name" value="NACHT DOMAIN-CONTAINING PROTEIN"/>
    <property type="match status" value="1"/>
</dbReference>
<sequence>MTTRISTQYSWTVKKVEAPDWNKKELKKVLKLALEHLGTDVCIFLDGLDEIDAGLSEGQRRLLNFVKEFQTLKNVKICVASRPEPLLKSGLSHAPMFKIHELTQWDIWKYASSVLDTRFKQLAGPDQTPLLKSICEMADGVFLWLALALQSLRNGLAQGDSVWELGKRLRALPRDLKDRYAAMWKRLGDDEPLYRRDAAMYLSTVLACQLIDNRKPLAIGELLLATNLSLMDQFCHGRLETEGLERTLTKTSDQLARRIQVRCVGLLEVTENANTPLFNRVHFIHRSAKEFLEGSEEGQKLLQGDRLSKVQRLVKITQAVLVPVLLFPEGSLEQSNVRTMCDNPASFFREIQHNWRRYGSSRVQVLEILSAAEGILEAWPSSRTSP</sequence>
<protein>
    <recommendedName>
        <fullName evidence="1">DUF7791 domain-containing protein</fullName>
    </recommendedName>
</protein>
<dbReference type="PANTHER" id="PTHR10039">
    <property type="entry name" value="AMELOGENIN"/>
    <property type="match status" value="1"/>
</dbReference>
<proteinExistence type="predicted"/>
<evidence type="ECO:0000259" key="1">
    <source>
        <dbReference type="Pfam" id="PF25053"/>
    </source>
</evidence>
<comment type="caution">
    <text evidence="2">The sequence shown here is derived from an EMBL/GenBank/DDBJ whole genome shotgun (WGS) entry which is preliminary data.</text>
</comment>
<gene>
    <name evidence="2" type="ORF">QC763_511680</name>
</gene>
<feature type="domain" description="DUF7791" evidence="1">
    <location>
        <begin position="191"/>
        <end position="303"/>
    </location>
</feature>
<reference evidence="2 3" key="1">
    <citation type="journal article" date="2023" name="bioRxiv">
        <title>High-quality genome assemblies of four members of thePodospora anserinaspecies complex.</title>
        <authorList>
            <person name="Ament-Velasquez S.L."/>
            <person name="Vogan A.A."/>
            <person name="Wallerman O."/>
            <person name="Hartmann F."/>
            <person name="Gautier V."/>
            <person name="Silar P."/>
            <person name="Giraud T."/>
            <person name="Johannesson H."/>
        </authorList>
    </citation>
    <scope>NUCLEOTIDE SEQUENCE [LARGE SCALE GENOMIC DNA]</scope>
    <source>
        <strain evidence="2 3">CBS 411.78</strain>
    </source>
</reference>
<evidence type="ECO:0000313" key="2">
    <source>
        <dbReference type="EMBL" id="KAK4664529.1"/>
    </source>
</evidence>
<name>A0ABR0H9E5_9PEZI</name>
<dbReference type="SUPFAM" id="SSF52540">
    <property type="entry name" value="P-loop containing nucleoside triphosphate hydrolases"/>
    <property type="match status" value="1"/>
</dbReference>
<dbReference type="Proteomes" id="UP001326199">
    <property type="component" value="Unassembled WGS sequence"/>
</dbReference>
<dbReference type="EMBL" id="JAFFHB010000007">
    <property type="protein sequence ID" value="KAK4664529.1"/>
    <property type="molecule type" value="Genomic_DNA"/>
</dbReference>
<keyword evidence="3" id="KW-1185">Reference proteome</keyword>
<dbReference type="RefSeq" id="XP_062764495.1">
    <property type="nucleotide sequence ID" value="XM_062913727.1"/>
</dbReference>
<dbReference type="GeneID" id="87934070"/>
<organism evidence="2 3">
    <name type="scientific">Podospora pseudopauciseta</name>
    <dbReference type="NCBI Taxonomy" id="2093780"/>
    <lineage>
        <taxon>Eukaryota</taxon>
        <taxon>Fungi</taxon>
        <taxon>Dikarya</taxon>
        <taxon>Ascomycota</taxon>
        <taxon>Pezizomycotina</taxon>
        <taxon>Sordariomycetes</taxon>
        <taxon>Sordariomycetidae</taxon>
        <taxon>Sordariales</taxon>
        <taxon>Podosporaceae</taxon>
        <taxon>Podospora</taxon>
    </lineage>
</organism>
<dbReference type="InterPro" id="IPR027417">
    <property type="entry name" value="P-loop_NTPase"/>
</dbReference>